<evidence type="ECO:0000256" key="3">
    <source>
        <dbReference type="ARBA" id="ARBA00023274"/>
    </source>
</evidence>
<proteinExistence type="inferred from homology"/>
<reference evidence="6 7" key="1">
    <citation type="submission" date="2019-02" db="EMBL/GenBank/DDBJ databases">
        <title>Deep-cultivation of Planctomycetes and their phenomic and genomic characterization uncovers novel biology.</title>
        <authorList>
            <person name="Wiegand S."/>
            <person name="Jogler M."/>
            <person name="Boedeker C."/>
            <person name="Pinto D."/>
            <person name="Vollmers J."/>
            <person name="Rivas-Marin E."/>
            <person name="Kohn T."/>
            <person name="Peeters S.H."/>
            <person name="Heuer A."/>
            <person name="Rast P."/>
            <person name="Oberbeckmann S."/>
            <person name="Bunk B."/>
            <person name="Jeske O."/>
            <person name="Meyerdierks A."/>
            <person name="Storesund J.E."/>
            <person name="Kallscheuer N."/>
            <person name="Luecker S."/>
            <person name="Lage O.M."/>
            <person name="Pohl T."/>
            <person name="Merkel B.J."/>
            <person name="Hornburger P."/>
            <person name="Mueller R.-W."/>
            <person name="Bruemmer F."/>
            <person name="Labrenz M."/>
            <person name="Spormann A.M."/>
            <person name="Op Den Camp H."/>
            <person name="Overmann J."/>
            <person name="Amann R."/>
            <person name="Jetten M.S.M."/>
            <person name="Mascher T."/>
            <person name="Medema M.H."/>
            <person name="Devos D.P."/>
            <person name="Kaster A.-K."/>
            <person name="Ovreas L."/>
            <person name="Rohde M."/>
            <person name="Galperin M.Y."/>
            <person name="Jogler C."/>
        </authorList>
    </citation>
    <scope>NUCLEOTIDE SEQUENCE [LARGE SCALE GENOMIC DNA]</scope>
    <source>
        <strain evidence="6 7">Pla144</strain>
    </source>
</reference>
<dbReference type="NCBIfam" id="TIGR00061">
    <property type="entry name" value="L21"/>
    <property type="match status" value="1"/>
</dbReference>
<dbReference type="GO" id="GO:0005840">
    <property type="term" value="C:ribosome"/>
    <property type="evidence" value="ECO:0007669"/>
    <property type="project" value="UniProtKB-KW"/>
</dbReference>
<dbReference type="SUPFAM" id="SSF141091">
    <property type="entry name" value="L21p-like"/>
    <property type="match status" value="1"/>
</dbReference>
<dbReference type="HAMAP" id="MF_01363">
    <property type="entry name" value="Ribosomal_bL21"/>
    <property type="match status" value="1"/>
</dbReference>
<evidence type="ECO:0000256" key="1">
    <source>
        <dbReference type="ARBA" id="ARBA00008563"/>
    </source>
</evidence>
<keyword evidence="4 5" id="KW-0694">RNA-binding</keyword>
<evidence type="ECO:0000256" key="5">
    <source>
        <dbReference type="RuleBase" id="RU000562"/>
    </source>
</evidence>
<dbReference type="PANTHER" id="PTHR21349">
    <property type="entry name" value="50S RIBOSOMAL PROTEIN L21"/>
    <property type="match status" value="1"/>
</dbReference>
<dbReference type="EMBL" id="SJPS01000001">
    <property type="protein sequence ID" value="TWU29510.1"/>
    <property type="molecule type" value="Genomic_DNA"/>
</dbReference>
<dbReference type="GO" id="GO:0006412">
    <property type="term" value="P:translation"/>
    <property type="evidence" value="ECO:0007669"/>
    <property type="project" value="UniProtKB-UniRule"/>
</dbReference>
<sequence length="104" mass="11326">MYAIILDGGRQFKVEEGQELTIDYRDLPAGDKLTFEKVLAISNGSGDLQLGAPTVAGATVTAEVLGADKGEKLVVQKFRRRKNSRRKTGHRSLLTRVKIAKISG</sequence>
<evidence type="ECO:0000313" key="7">
    <source>
        <dbReference type="Proteomes" id="UP000318437"/>
    </source>
</evidence>
<dbReference type="Pfam" id="PF00829">
    <property type="entry name" value="Ribosomal_L21p"/>
    <property type="match status" value="1"/>
</dbReference>
<keyword evidence="2 4" id="KW-0689">Ribosomal protein</keyword>
<protein>
    <recommendedName>
        <fullName evidence="4">Large ribosomal subunit protein bL21</fullName>
    </recommendedName>
</protein>
<dbReference type="AlphaFoldDB" id="A0A5C6CY66"/>
<dbReference type="InterPro" id="IPR036164">
    <property type="entry name" value="bL21-like_sf"/>
</dbReference>
<keyword evidence="4 5" id="KW-0699">rRNA-binding</keyword>
<dbReference type="GO" id="GO:0005737">
    <property type="term" value="C:cytoplasm"/>
    <property type="evidence" value="ECO:0007669"/>
    <property type="project" value="UniProtKB-ARBA"/>
</dbReference>
<name>A0A5C6CY66_9BACT</name>
<evidence type="ECO:0000256" key="4">
    <source>
        <dbReference type="HAMAP-Rule" id="MF_01363"/>
    </source>
</evidence>
<comment type="subunit">
    <text evidence="4">Part of the 50S ribosomal subunit. Contacts protein L20.</text>
</comment>
<dbReference type="GO" id="GO:0003735">
    <property type="term" value="F:structural constituent of ribosome"/>
    <property type="evidence" value="ECO:0007669"/>
    <property type="project" value="InterPro"/>
</dbReference>
<comment type="caution">
    <text evidence="6">The sequence shown here is derived from an EMBL/GenBank/DDBJ whole genome shotgun (WGS) entry which is preliminary data.</text>
</comment>
<dbReference type="InterPro" id="IPR028909">
    <property type="entry name" value="bL21-like"/>
</dbReference>
<dbReference type="RefSeq" id="WP_146447528.1">
    <property type="nucleotide sequence ID" value="NZ_SJPS01000001.1"/>
</dbReference>
<dbReference type="PANTHER" id="PTHR21349:SF0">
    <property type="entry name" value="LARGE RIBOSOMAL SUBUNIT PROTEIN BL21M"/>
    <property type="match status" value="1"/>
</dbReference>
<accession>A0A5C6CY66</accession>
<keyword evidence="7" id="KW-1185">Reference proteome</keyword>
<evidence type="ECO:0000256" key="2">
    <source>
        <dbReference type="ARBA" id="ARBA00022980"/>
    </source>
</evidence>
<dbReference type="GO" id="GO:1990904">
    <property type="term" value="C:ribonucleoprotein complex"/>
    <property type="evidence" value="ECO:0007669"/>
    <property type="project" value="UniProtKB-KW"/>
</dbReference>
<evidence type="ECO:0000313" key="6">
    <source>
        <dbReference type="EMBL" id="TWU29510.1"/>
    </source>
</evidence>
<dbReference type="OrthoDB" id="9813334at2"/>
<comment type="function">
    <text evidence="4 5">This protein binds to 23S rRNA in the presence of protein L20.</text>
</comment>
<dbReference type="GO" id="GO:0019843">
    <property type="term" value="F:rRNA binding"/>
    <property type="evidence" value="ECO:0007669"/>
    <property type="project" value="UniProtKB-UniRule"/>
</dbReference>
<gene>
    <name evidence="4 6" type="primary">rplU</name>
    <name evidence="6" type="ORF">Pla144_02880</name>
</gene>
<dbReference type="InterPro" id="IPR001787">
    <property type="entry name" value="Ribosomal_bL21"/>
</dbReference>
<comment type="similarity">
    <text evidence="1 4 5">Belongs to the bacterial ribosomal protein bL21 family.</text>
</comment>
<organism evidence="6 7">
    <name type="scientific">Bythopirellula polymerisocia</name>
    <dbReference type="NCBI Taxonomy" id="2528003"/>
    <lineage>
        <taxon>Bacteria</taxon>
        <taxon>Pseudomonadati</taxon>
        <taxon>Planctomycetota</taxon>
        <taxon>Planctomycetia</taxon>
        <taxon>Pirellulales</taxon>
        <taxon>Lacipirellulaceae</taxon>
        <taxon>Bythopirellula</taxon>
    </lineage>
</organism>
<dbReference type="Proteomes" id="UP000318437">
    <property type="component" value="Unassembled WGS sequence"/>
</dbReference>
<keyword evidence="3 4" id="KW-0687">Ribonucleoprotein</keyword>